<sequence>MEQHSSTNHSVTAHFLPWSEDTSLQTVP</sequence>
<dbReference type="EMBL" id="GBXM01087139">
    <property type="protein sequence ID" value="JAH21438.1"/>
    <property type="molecule type" value="Transcribed_RNA"/>
</dbReference>
<reference evidence="2" key="1">
    <citation type="submission" date="2014-11" db="EMBL/GenBank/DDBJ databases">
        <authorList>
            <person name="Amaro Gonzalez C."/>
        </authorList>
    </citation>
    <scope>NUCLEOTIDE SEQUENCE</scope>
</reference>
<accession>A0A0E9QZD2</accession>
<evidence type="ECO:0000256" key="1">
    <source>
        <dbReference type="SAM" id="MobiDB-lite"/>
    </source>
</evidence>
<reference evidence="2" key="2">
    <citation type="journal article" date="2015" name="Fish Shellfish Immunol.">
        <title>Early steps in the European eel (Anguilla anguilla)-Vibrio vulnificus interaction in the gills: Role of the RtxA13 toxin.</title>
        <authorList>
            <person name="Callol A."/>
            <person name="Pajuelo D."/>
            <person name="Ebbesson L."/>
            <person name="Teles M."/>
            <person name="MacKenzie S."/>
            <person name="Amaro C."/>
        </authorList>
    </citation>
    <scope>NUCLEOTIDE SEQUENCE</scope>
</reference>
<evidence type="ECO:0000313" key="2">
    <source>
        <dbReference type="EMBL" id="JAH21438.1"/>
    </source>
</evidence>
<dbReference type="AlphaFoldDB" id="A0A0E9QZD2"/>
<proteinExistence type="predicted"/>
<organism evidence="2">
    <name type="scientific">Anguilla anguilla</name>
    <name type="common">European freshwater eel</name>
    <name type="synonym">Muraena anguilla</name>
    <dbReference type="NCBI Taxonomy" id="7936"/>
    <lineage>
        <taxon>Eukaryota</taxon>
        <taxon>Metazoa</taxon>
        <taxon>Chordata</taxon>
        <taxon>Craniata</taxon>
        <taxon>Vertebrata</taxon>
        <taxon>Euteleostomi</taxon>
        <taxon>Actinopterygii</taxon>
        <taxon>Neopterygii</taxon>
        <taxon>Teleostei</taxon>
        <taxon>Anguilliformes</taxon>
        <taxon>Anguillidae</taxon>
        <taxon>Anguilla</taxon>
    </lineage>
</organism>
<name>A0A0E9QZD2_ANGAN</name>
<protein>
    <submittedName>
        <fullName evidence="2">Uncharacterized protein</fullName>
    </submittedName>
</protein>
<feature type="region of interest" description="Disordered" evidence="1">
    <location>
        <begin position="1"/>
        <end position="28"/>
    </location>
</feature>
<feature type="compositionally biased region" description="Polar residues" evidence="1">
    <location>
        <begin position="1"/>
        <end position="11"/>
    </location>
</feature>